<organism evidence="2 3">
    <name type="scientific">Tepidiphilus thermophilus</name>
    <dbReference type="NCBI Taxonomy" id="876478"/>
    <lineage>
        <taxon>Bacteria</taxon>
        <taxon>Pseudomonadati</taxon>
        <taxon>Pseudomonadota</taxon>
        <taxon>Hydrogenophilia</taxon>
        <taxon>Hydrogenophilales</taxon>
        <taxon>Hydrogenophilaceae</taxon>
        <taxon>Tepidiphilus</taxon>
    </lineage>
</organism>
<keyword evidence="1" id="KW-0732">Signal</keyword>
<feature type="signal peptide" evidence="1">
    <location>
        <begin position="1"/>
        <end position="22"/>
    </location>
</feature>
<dbReference type="AlphaFoldDB" id="A0A0K6IUV2"/>
<evidence type="ECO:0000256" key="1">
    <source>
        <dbReference type="SAM" id="SignalP"/>
    </source>
</evidence>
<feature type="chain" id="PRO_5005505905" evidence="1">
    <location>
        <begin position="23"/>
        <end position="253"/>
    </location>
</feature>
<protein>
    <submittedName>
        <fullName evidence="2">Uncharacterized protein</fullName>
    </submittedName>
</protein>
<evidence type="ECO:0000313" key="3">
    <source>
        <dbReference type="Proteomes" id="UP000182108"/>
    </source>
</evidence>
<proteinExistence type="predicted"/>
<dbReference type="OrthoDB" id="9793561at2"/>
<gene>
    <name evidence="2" type="ORF">Ga0061068_10487</name>
</gene>
<dbReference type="EMBL" id="CYHH01000004">
    <property type="protein sequence ID" value="CUB06878.1"/>
    <property type="molecule type" value="Genomic_DNA"/>
</dbReference>
<reference evidence="3" key="1">
    <citation type="submission" date="2015-08" db="EMBL/GenBank/DDBJ databases">
        <authorList>
            <person name="Babu N.S."/>
            <person name="Beckwith C.J."/>
            <person name="Beseler K.G."/>
            <person name="Brison A."/>
            <person name="Carone J.V."/>
            <person name="Caskin T.P."/>
            <person name="Diamond M."/>
            <person name="Durham M.E."/>
            <person name="Foxe J.M."/>
            <person name="Go M."/>
            <person name="Henderson B.A."/>
            <person name="Jones I.B."/>
            <person name="McGettigan J.A."/>
            <person name="Micheletti S.J."/>
            <person name="Nasrallah M.E."/>
            <person name="Ortiz D."/>
            <person name="Piller C.R."/>
            <person name="Privatt S.R."/>
            <person name="Schneider S.L."/>
            <person name="Sharp S."/>
            <person name="Smith T.C."/>
            <person name="Stanton J.D."/>
            <person name="Ullery H.E."/>
            <person name="Wilson R.J."/>
            <person name="Serrano M.G."/>
            <person name="Buck G."/>
            <person name="Lee V."/>
            <person name="Wang Y."/>
            <person name="Carvalho R."/>
            <person name="Voegtly L."/>
            <person name="Shi R."/>
            <person name="Duckworth R."/>
            <person name="Johnson A."/>
            <person name="Loviza R."/>
            <person name="Walstead R."/>
            <person name="Shah Z."/>
            <person name="Kiflezghi M."/>
            <person name="Wade K."/>
            <person name="Ball S.L."/>
            <person name="Bradley K.W."/>
            <person name="Asai D.J."/>
            <person name="Bowman C.A."/>
            <person name="Russell D.A."/>
            <person name="Pope W.H."/>
            <person name="Jacobs-Sera D."/>
            <person name="Hendrix R.W."/>
            <person name="Hatfull G.F."/>
        </authorList>
    </citation>
    <scope>NUCLEOTIDE SEQUENCE [LARGE SCALE GENOMIC DNA]</scope>
    <source>
        <strain evidence="3">JCM 19170</strain>
    </source>
</reference>
<name>A0A0K6IUV2_9PROT</name>
<dbReference type="NCBIfam" id="TIGR02001">
    <property type="entry name" value="gcw_chp"/>
    <property type="match status" value="1"/>
</dbReference>
<evidence type="ECO:0000313" key="2">
    <source>
        <dbReference type="EMBL" id="CUB06878.1"/>
    </source>
</evidence>
<sequence length="253" mass="27235">MKTPLLPLTATLAVLGVSLAHAEDTAKSPFALSFTLGATSDYVFRGVSQTQNEPAVQGGLELAHDSGFYVGLWGSNVDWVEAGGYKEDNSLEVDLYGGFRGTFADSFGYDFGIITYYYPGDKISGAVDPDTTEVYAGLSWKTVALKYYHTVSDHFVGWTTDDGGDTRGSYYLDLSASYDLGGGWGVLGHVGHQEVEDNDAASYTDWKLGVSKDLGFGVATLAYTDTDASKSAYTWDGEEVADARVVLSFQKSF</sequence>
<dbReference type="RefSeq" id="WP_055423288.1">
    <property type="nucleotide sequence ID" value="NZ_CYHH01000004.1"/>
</dbReference>
<dbReference type="Proteomes" id="UP000182108">
    <property type="component" value="Unassembled WGS sequence"/>
</dbReference>
<dbReference type="Pfam" id="PF09694">
    <property type="entry name" value="Gcw_chp"/>
    <property type="match status" value="1"/>
</dbReference>
<accession>A0A0K6IUV2</accession>
<keyword evidence="3" id="KW-1185">Reference proteome</keyword>
<dbReference type="InterPro" id="IPR010239">
    <property type="entry name" value="CHP02001"/>
</dbReference>